<reference key="1">
    <citation type="submission" date="2017-08" db="EMBL/GenBank/DDBJ databases">
        <title>A dynamic microbial community with high functional redundancy inhabits the cold, oxic subseafloor aquifer.</title>
        <authorList>
            <person name="Tully B.J."/>
            <person name="Wheat C.G."/>
            <person name="Glazer B.T."/>
            <person name="Huber J.A."/>
        </authorList>
    </citation>
    <scope>NUCLEOTIDE SEQUENCE [LARGE SCALE GENOMIC DNA]</scope>
</reference>
<evidence type="ECO:0000256" key="4">
    <source>
        <dbReference type="ARBA" id="ARBA00023235"/>
    </source>
</evidence>
<protein>
    <submittedName>
        <fullName evidence="5">Enoyl-CoA hydratase</fullName>
    </submittedName>
</protein>
<dbReference type="AlphaFoldDB" id="A0A2A4Z1B7"/>
<dbReference type="Pfam" id="PF00378">
    <property type="entry name" value="ECH_1"/>
    <property type="match status" value="1"/>
</dbReference>
<dbReference type="SUPFAM" id="SSF52096">
    <property type="entry name" value="ClpP/crotonase"/>
    <property type="match status" value="1"/>
</dbReference>
<dbReference type="InterPro" id="IPR001753">
    <property type="entry name" value="Enoyl-CoA_hydra/iso"/>
</dbReference>
<dbReference type="PANTHER" id="PTHR43684">
    <property type="match status" value="1"/>
</dbReference>
<dbReference type="InterPro" id="IPR051053">
    <property type="entry name" value="ECH/Chromodomain_protein"/>
</dbReference>
<comment type="caution">
    <text evidence="5">The sequence shown here is derived from an EMBL/GenBank/DDBJ whole genome shotgun (WGS) entry which is preliminary data.</text>
</comment>
<organism evidence="5">
    <name type="scientific">OCS116 cluster bacterium</name>
    <dbReference type="NCBI Taxonomy" id="2030921"/>
    <lineage>
        <taxon>Bacteria</taxon>
        <taxon>Pseudomonadati</taxon>
        <taxon>Pseudomonadota</taxon>
        <taxon>Alphaproteobacteria</taxon>
        <taxon>OCS116 cluster</taxon>
    </lineage>
</organism>
<dbReference type="InterPro" id="IPR029045">
    <property type="entry name" value="ClpP/crotonase-like_dom_sf"/>
</dbReference>
<keyword evidence="3" id="KW-0576">Peroxisome</keyword>
<gene>
    <name evidence="5" type="ORF">COB13_10065</name>
</gene>
<dbReference type="CDD" id="cd06558">
    <property type="entry name" value="crotonase-like"/>
    <property type="match status" value="1"/>
</dbReference>
<evidence type="ECO:0000313" key="5">
    <source>
        <dbReference type="EMBL" id="PCJ00356.1"/>
    </source>
</evidence>
<dbReference type="InterPro" id="IPR014748">
    <property type="entry name" value="Enoyl-CoA_hydra_C"/>
</dbReference>
<dbReference type="PANTHER" id="PTHR43684:SF1">
    <property type="entry name" value="ENOYL-COA DELTA ISOMERASE 2"/>
    <property type="match status" value="1"/>
</dbReference>
<keyword evidence="4" id="KW-0413">Isomerase</keyword>
<proteinExistence type="inferred from homology"/>
<dbReference type="Gene3D" id="1.10.12.10">
    <property type="entry name" value="Lyase 2-enoyl-coa Hydratase, Chain A, domain 2"/>
    <property type="match status" value="1"/>
</dbReference>
<evidence type="ECO:0000256" key="2">
    <source>
        <dbReference type="ARBA" id="ARBA00005254"/>
    </source>
</evidence>
<reference evidence="5" key="2">
    <citation type="journal article" date="2018" name="ISME J.">
        <title>A dynamic microbial community with high functional redundancy inhabits the cold, oxic subseafloor aquifer.</title>
        <authorList>
            <person name="Tully B.J."/>
            <person name="Wheat C.G."/>
            <person name="Glazer B.T."/>
            <person name="Huber J.A."/>
        </authorList>
    </citation>
    <scope>NUCLEOTIDE SEQUENCE</scope>
    <source>
        <strain evidence="5">NORP83</strain>
    </source>
</reference>
<comment type="subcellular location">
    <subcellularLocation>
        <location evidence="1">Peroxisome</location>
    </subcellularLocation>
</comment>
<comment type="similarity">
    <text evidence="2">Belongs to the enoyl-CoA hydratase/isomerase family.</text>
</comment>
<sequence length="272" mass="29268">MNDSVVMSKFLDGVFTITLNRPDRMNAWNADVEVNLRDALVVAMRDPAVRIIVLTGSGKAFCAGADMEFLKDLRSGKLTVPAADQDDPWPDDTHEMFRGKFAIPAAVPKPVIAAINGPAVGIGFILSLFCDIRIGSDRASFIGSFSRLGLIAEKGIDWALSHIVGQGHAMEILLSGRKVGADEALKIGLLTSVIPHAVFHTAVQAYAAELAANISPRSAAVIKRQVQGVRFDDVATVLARGEVALGESLKSKDFREAMDALREKRTPEFDGL</sequence>
<evidence type="ECO:0000256" key="1">
    <source>
        <dbReference type="ARBA" id="ARBA00004275"/>
    </source>
</evidence>
<evidence type="ECO:0000256" key="3">
    <source>
        <dbReference type="ARBA" id="ARBA00023140"/>
    </source>
</evidence>
<accession>A0A2A4Z1B7</accession>
<dbReference type="EMBL" id="NVUS01000012">
    <property type="protein sequence ID" value="PCJ00356.1"/>
    <property type="molecule type" value="Genomic_DNA"/>
</dbReference>
<dbReference type="GO" id="GO:0004165">
    <property type="term" value="F:delta(3)-delta(2)-enoyl-CoA isomerase activity"/>
    <property type="evidence" value="ECO:0007669"/>
    <property type="project" value="UniProtKB-ARBA"/>
</dbReference>
<name>A0A2A4Z1B7_9PROT</name>
<dbReference type="Gene3D" id="3.90.226.10">
    <property type="entry name" value="2-enoyl-CoA Hydratase, Chain A, domain 1"/>
    <property type="match status" value="1"/>
</dbReference>